<dbReference type="SUPFAM" id="SSF56672">
    <property type="entry name" value="DNA/RNA polymerases"/>
    <property type="match status" value="1"/>
</dbReference>
<protein>
    <recommendedName>
        <fullName evidence="1">Reverse transcriptase domain-containing protein</fullName>
    </recommendedName>
</protein>
<dbReference type="EMBL" id="CAXKWB010014502">
    <property type="protein sequence ID" value="CAL4110848.1"/>
    <property type="molecule type" value="Genomic_DNA"/>
</dbReference>
<feature type="domain" description="Reverse transcriptase" evidence="1">
    <location>
        <begin position="1"/>
        <end position="183"/>
    </location>
</feature>
<organism evidence="2 3">
    <name type="scientific">Meganyctiphanes norvegica</name>
    <name type="common">Northern krill</name>
    <name type="synonym">Thysanopoda norvegica</name>
    <dbReference type="NCBI Taxonomy" id="48144"/>
    <lineage>
        <taxon>Eukaryota</taxon>
        <taxon>Metazoa</taxon>
        <taxon>Ecdysozoa</taxon>
        <taxon>Arthropoda</taxon>
        <taxon>Crustacea</taxon>
        <taxon>Multicrustacea</taxon>
        <taxon>Malacostraca</taxon>
        <taxon>Eumalacostraca</taxon>
        <taxon>Eucarida</taxon>
        <taxon>Euphausiacea</taxon>
        <taxon>Euphausiidae</taxon>
        <taxon>Meganyctiphanes</taxon>
    </lineage>
</organism>
<reference evidence="2 3" key="1">
    <citation type="submission" date="2024-05" db="EMBL/GenBank/DDBJ databases">
        <authorList>
            <person name="Wallberg A."/>
        </authorList>
    </citation>
    <scope>NUCLEOTIDE SEQUENCE [LARGE SCALE GENOMIC DNA]</scope>
</reference>
<dbReference type="PANTHER" id="PTHR33332">
    <property type="entry name" value="REVERSE TRANSCRIPTASE DOMAIN-CONTAINING PROTEIN"/>
    <property type="match status" value="1"/>
</dbReference>
<dbReference type="InterPro" id="IPR000477">
    <property type="entry name" value="RT_dom"/>
</dbReference>
<name>A0AAV2R0T9_MEGNR</name>
<dbReference type="GO" id="GO:0071897">
    <property type="term" value="P:DNA biosynthetic process"/>
    <property type="evidence" value="ECO:0007669"/>
    <property type="project" value="UniProtKB-ARBA"/>
</dbReference>
<accession>A0AAV2R0T9</accession>
<evidence type="ECO:0000313" key="2">
    <source>
        <dbReference type="EMBL" id="CAL4110848.1"/>
    </source>
</evidence>
<dbReference type="Pfam" id="PF00078">
    <property type="entry name" value="RVT_1"/>
    <property type="match status" value="1"/>
</dbReference>
<dbReference type="InterPro" id="IPR043502">
    <property type="entry name" value="DNA/RNA_pol_sf"/>
</dbReference>
<comment type="caution">
    <text evidence="2">The sequence shown here is derived from an EMBL/GenBank/DDBJ whole genome shotgun (WGS) entry which is preliminary data.</text>
</comment>
<gene>
    <name evidence="2" type="ORF">MNOR_LOCUS19490</name>
</gene>
<sequence>MSTETALLNYVDNLQKALNDKKYAISIFMDLSKAFDVIDHKILETKLEHYGFRGKFLEFLLSFIKDRKYFVHINGNNSETKSVNIGVPQGSTLGPLLFLLYINDMIHCSTVFFLSQFADDSTVTYSSLSLDQALLTAETQFKLVLDWLAANKLIINLNKTHLMLFTNRTRPHSISITANGQTINEVTETN</sequence>
<evidence type="ECO:0000313" key="3">
    <source>
        <dbReference type="Proteomes" id="UP001497623"/>
    </source>
</evidence>
<feature type="non-terminal residue" evidence="2">
    <location>
        <position position="190"/>
    </location>
</feature>
<dbReference type="Proteomes" id="UP001497623">
    <property type="component" value="Unassembled WGS sequence"/>
</dbReference>
<proteinExistence type="predicted"/>
<evidence type="ECO:0000259" key="1">
    <source>
        <dbReference type="PROSITE" id="PS50878"/>
    </source>
</evidence>
<dbReference type="PROSITE" id="PS50878">
    <property type="entry name" value="RT_POL"/>
    <property type="match status" value="1"/>
</dbReference>
<dbReference type="AlphaFoldDB" id="A0AAV2R0T9"/>
<keyword evidence="3" id="KW-1185">Reference proteome</keyword>